<dbReference type="Gene3D" id="3.40.30.10">
    <property type="entry name" value="Glutaredoxin"/>
    <property type="match status" value="1"/>
</dbReference>
<reference evidence="2" key="2">
    <citation type="submission" date="2020-11" db="EMBL/GenBank/DDBJ databases">
        <authorList>
            <person name="McCartney M.A."/>
            <person name="Auch B."/>
            <person name="Kono T."/>
            <person name="Mallez S."/>
            <person name="Becker A."/>
            <person name="Gohl D.M."/>
            <person name="Silverstein K.A.T."/>
            <person name="Koren S."/>
            <person name="Bechman K.B."/>
            <person name="Herman A."/>
            <person name="Abrahante J.E."/>
            <person name="Garbe J."/>
        </authorList>
    </citation>
    <scope>NUCLEOTIDE SEQUENCE</scope>
    <source>
        <strain evidence="2">Duluth1</strain>
        <tissue evidence="2">Whole animal</tissue>
    </source>
</reference>
<dbReference type="PANTHER" id="PTHR11781:SF22">
    <property type="entry name" value="TYPE I IODOTHYRONINE DEIODINASE"/>
    <property type="match status" value="1"/>
</dbReference>
<dbReference type="Pfam" id="PF00837">
    <property type="entry name" value="T4_deiodinase"/>
    <property type="match status" value="1"/>
</dbReference>
<dbReference type="GO" id="GO:0042446">
    <property type="term" value="P:hormone biosynthetic process"/>
    <property type="evidence" value="ECO:0007669"/>
    <property type="project" value="UniProtKB-KW"/>
</dbReference>
<comment type="similarity">
    <text evidence="1">Belongs to the iodothyronine deiodinase family.</text>
</comment>
<accession>A0A9D4NIT7</accession>
<dbReference type="Proteomes" id="UP000828390">
    <property type="component" value="Unassembled WGS sequence"/>
</dbReference>
<dbReference type="AlphaFoldDB" id="A0A9D4NIT7"/>
<keyword evidence="1" id="KW-0893">Thyroid hormones biosynthesis</keyword>
<dbReference type="PANTHER" id="PTHR11781">
    <property type="entry name" value="IODOTHYRONINE DEIODINASE"/>
    <property type="match status" value="1"/>
</dbReference>
<dbReference type="GO" id="GO:0004800">
    <property type="term" value="F:thyroxine 5'-deiodinase activity"/>
    <property type="evidence" value="ECO:0007669"/>
    <property type="project" value="InterPro"/>
</dbReference>
<keyword evidence="3" id="KW-1185">Reference proteome</keyword>
<dbReference type="EMBL" id="JAIWYP010000001">
    <property type="protein sequence ID" value="KAH3893967.1"/>
    <property type="molecule type" value="Genomic_DNA"/>
</dbReference>
<evidence type="ECO:0000256" key="1">
    <source>
        <dbReference type="RuleBase" id="RU000676"/>
    </source>
</evidence>
<evidence type="ECO:0000313" key="2">
    <source>
        <dbReference type="EMBL" id="KAH3893967.1"/>
    </source>
</evidence>
<keyword evidence="1" id="KW-0560">Oxidoreductase</keyword>
<evidence type="ECO:0000313" key="3">
    <source>
        <dbReference type="Proteomes" id="UP000828390"/>
    </source>
</evidence>
<sequence length="128" mass="14350">MAKLAQFNQLVDNFADSIDFVSVYLSEAHPIDGWKLTGNAYEISQPETIDQRIAASRNLLEAGLKCPLFVDGMENVVAREFAAFPESLYAVKDGRVVYQGLGPYAYDPKDFLKWLLESQEAGDGRKRE</sequence>
<organism evidence="2 3">
    <name type="scientific">Dreissena polymorpha</name>
    <name type="common">Zebra mussel</name>
    <name type="synonym">Mytilus polymorpha</name>
    <dbReference type="NCBI Taxonomy" id="45954"/>
    <lineage>
        <taxon>Eukaryota</taxon>
        <taxon>Metazoa</taxon>
        <taxon>Spiralia</taxon>
        <taxon>Lophotrochozoa</taxon>
        <taxon>Mollusca</taxon>
        <taxon>Bivalvia</taxon>
        <taxon>Autobranchia</taxon>
        <taxon>Heteroconchia</taxon>
        <taxon>Euheterodonta</taxon>
        <taxon>Imparidentia</taxon>
        <taxon>Neoheterodontei</taxon>
        <taxon>Myida</taxon>
        <taxon>Dreissenoidea</taxon>
        <taxon>Dreissenidae</taxon>
        <taxon>Dreissena</taxon>
    </lineage>
</organism>
<dbReference type="InterPro" id="IPR000643">
    <property type="entry name" value="Iodothyronine_deiodinase"/>
</dbReference>
<comment type="caution">
    <text evidence="2">The sequence shown here is derived from an EMBL/GenBank/DDBJ whole genome shotgun (WGS) entry which is preliminary data.</text>
</comment>
<protein>
    <recommendedName>
        <fullName evidence="1">Iodothyronine deiodinase</fullName>
    </recommendedName>
</protein>
<dbReference type="GO" id="GO:0042403">
    <property type="term" value="P:thyroid hormone metabolic process"/>
    <property type="evidence" value="ECO:0007669"/>
    <property type="project" value="TreeGrafter"/>
</dbReference>
<comment type="function">
    <text evidence="1">Responsible for the deiodination of T4 (3,5,3',5'-tetraiodothyronine).</text>
</comment>
<name>A0A9D4NIT7_DREPO</name>
<gene>
    <name evidence="2" type="ORF">DPMN_018122</name>
</gene>
<proteinExistence type="inferred from homology"/>
<reference evidence="2" key="1">
    <citation type="journal article" date="2019" name="bioRxiv">
        <title>The Genome of the Zebra Mussel, Dreissena polymorpha: A Resource for Invasive Species Research.</title>
        <authorList>
            <person name="McCartney M.A."/>
            <person name="Auch B."/>
            <person name="Kono T."/>
            <person name="Mallez S."/>
            <person name="Zhang Y."/>
            <person name="Obille A."/>
            <person name="Becker A."/>
            <person name="Abrahante J.E."/>
            <person name="Garbe J."/>
            <person name="Badalamenti J.P."/>
            <person name="Herman A."/>
            <person name="Mangelson H."/>
            <person name="Liachko I."/>
            <person name="Sullivan S."/>
            <person name="Sone E.D."/>
            <person name="Koren S."/>
            <person name="Silverstein K.A.T."/>
            <person name="Beckman K.B."/>
            <person name="Gohl D.M."/>
        </authorList>
    </citation>
    <scope>NUCLEOTIDE SEQUENCE</scope>
    <source>
        <strain evidence="2">Duluth1</strain>
        <tissue evidence="2">Whole animal</tissue>
    </source>
</reference>
<keyword evidence="1" id="KW-0712">Selenocysteine</keyword>